<keyword evidence="1" id="KW-0812">Transmembrane</keyword>
<dbReference type="Proteomes" id="UP000470302">
    <property type="component" value="Unassembled WGS sequence"/>
</dbReference>
<organism evidence="2 3">
    <name type="scientific">Duganella vulcania</name>
    <dbReference type="NCBI Taxonomy" id="2692166"/>
    <lineage>
        <taxon>Bacteria</taxon>
        <taxon>Pseudomonadati</taxon>
        <taxon>Pseudomonadota</taxon>
        <taxon>Betaproteobacteria</taxon>
        <taxon>Burkholderiales</taxon>
        <taxon>Oxalobacteraceae</taxon>
        <taxon>Telluria group</taxon>
        <taxon>Duganella</taxon>
    </lineage>
</organism>
<dbReference type="EMBL" id="WWCW01000181">
    <property type="protein sequence ID" value="MYM91247.1"/>
    <property type="molecule type" value="Genomic_DNA"/>
</dbReference>
<evidence type="ECO:0000313" key="2">
    <source>
        <dbReference type="EMBL" id="MYM91247.1"/>
    </source>
</evidence>
<keyword evidence="1" id="KW-1133">Transmembrane helix</keyword>
<dbReference type="NCBIfam" id="TIGR02115">
    <property type="entry name" value="potass_kdpF"/>
    <property type="match status" value="1"/>
</dbReference>
<evidence type="ECO:0000256" key="1">
    <source>
        <dbReference type="SAM" id="Phobius"/>
    </source>
</evidence>
<name>A0A845GEJ0_9BURK</name>
<proteinExistence type="predicted"/>
<dbReference type="InterPro" id="IPR011726">
    <property type="entry name" value="KdpF"/>
</dbReference>
<accession>A0A845GEJ0</accession>
<protein>
    <submittedName>
        <fullName evidence="2">K(+)-transporting ATPase subunit F</fullName>
    </submittedName>
</protein>
<reference evidence="2 3" key="1">
    <citation type="submission" date="2020-01" db="EMBL/GenBank/DDBJ databases">
        <title>Novel species isolated from a subtropical stream in China.</title>
        <authorList>
            <person name="Lu H."/>
        </authorList>
    </citation>
    <scope>NUCLEOTIDE SEQUENCE [LARGE SCALE GENOMIC DNA]</scope>
    <source>
        <strain evidence="2 3">FT82W</strain>
    </source>
</reference>
<evidence type="ECO:0000313" key="3">
    <source>
        <dbReference type="Proteomes" id="UP000470302"/>
    </source>
</evidence>
<dbReference type="GO" id="GO:0008556">
    <property type="term" value="F:P-type potassium transmembrane transporter activity"/>
    <property type="evidence" value="ECO:0007669"/>
    <property type="project" value="InterPro"/>
</dbReference>
<comment type="caution">
    <text evidence="2">The sequence shown here is derived from an EMBL/GenBank/DDBJ whole genome shotgun (WGS) entry which is preliminary data.</text>
</comment>
<sequence length="29" mass="3053">MNAFYLIGALASAGLLVYLVVALLKAEDL</sequence>
<dbReference type="Pfam" id="PF09604">
    <property type="entry name" value="Potass_KdpF"/>
    <property type="match status" value="1"/>
</dbReference>
<dbReference type="AlphaFoldDB" id="A0A845GEJ0"/>
<keyword evidence="1" id="KW-0472">Membrane</keyword>
<feature type="transmembrane region" description="Helical" evidence="1">
    <location>
        <begin position="6"/>
        <end position="24"/>
    </location>
</feature>
<dbReference type="GO" id="GO:0005886">
    <property type="term" value="C:plasma membrane"/>
    <property type="evidence" value="ECO:0007669"/>
    <property type="project" value="InterPro"/>
</dbReference>
<gene>
    <name evidence="2" type="primary">kdpF</name>
    <name evidence="2" type="ORF">GTP91_29240</name>
</gene>
<dbReference type="RefSeq" id="WP_161099917.1">
    <property type="nucleotide sequence ID" value="NZ_WWCW01000181.1"/>
</dbReference>